<name>A0A7R9A0I6_9CRUS</name>
<proteinExistence type="predicted"/>
<dbReference type="AlphaFoldDB" id="A0A7R9A0I6"/>
<dbReference type="OrthoDB" id="6382221at2759"/>
<accession>A0A7R9A0I6</accession>
<organism evidence="1">
    <name type="scientific">Cyprideis torosa</name>
    <dbReference type="NCBI Taxonomy" id="163714"/>
    <lineage>
        <taxon>Eukaryota</taxon>
        <taxon>Metazoa</taxon>
        <taxon>Ecdysozoa</taxon>
        <taxon>Arthropoda</taxon>
        <taxon>Crustacea</taxon>
        <taxon>Oligostraca</taxon>
        <taxon>Ostracoda</taxon>
        <taxon>Podocopa</taxon>
        <taxon>Podocopida</taxon>
        <taxon>Cytherocopina</taxon>
        <taxon>Cytheroidea</taxon>
        <taxon>Cytherideidae</taxon>
        <taxon>Cyprideis</taxon>
    </lineage>
</organism>
<gene>
    <name evidence="1" type="ORF">CTOB1V02_LOCUS16608</name>
</gene>
<feature type="non-terminal residue" evidence="1">
    <location>
        <position position="1"/>
    </location>
</feature>
<protein>
    <submittedName>
        <fullName evidence="1">Uncharacterized protein</fullName>
    </submittedName>
</protein>
<dbReference type="EMBL" id="OB708743">
    <property type="protein sequence ID" value="CAD7238793.1"/>
    <property type="molecule type" value="Genomic_DNA"/>
</dbReference>
<evidence type="ECO:0000313" key="1">
    <source>
        <dbReference type="EMBL" id="CAD7238793.1"/>
    </source>
</evidence>
<reference evidence="1" key="1">
    <citation type="submission" date="2020-11" db="EMBL/GenBank/DDBJ databases">
        <authorList>
            <person name="Tran Van P."/>
        </authorList>
    </citation>
    <scope>NUCLEOTIDE SEQUENCE</scope>
</reference>
<sequence>MLAESVENHSHGVAIYPATSSHTLARNPMLAESVENHSHRVDIYPATRFRIKVGYQSHTKKHSQIDKSVCALCDEPFRLVEDLEKHL</sequence>